<feature type="compositionally biased region" description="Polar residues" evidence="1">
    <location>
        <begin position="176"/>
        <end position="192"/>
    </location>
</feature>
<gene>
    <name evidence="2" type="ORF">M9Y10_043307</name>
</gene>
<protein>
    <submittedName>
        <fullName evidence="2">Uncharacterized protein</fullName>
    </submittedName>
</protein>
<feature type="compositionally biased region" description="Basic and acidic residues" evidence="1">
    <location>
        <begin position="121"/>
        <end position="137"/>
    </location>
</feature>
<proteinExistence type="predicted"/>
<evidence type="ECO:0000256" key="1">
    <source>
        <dbReference type="SAM" id="MobiDB-lite"/>
    </source>
</evidence>
<dbReference type="Proteomes" id="UP001470230">
    <property type="component" value="Unassembled WGS sequence"/>
</dbReference>
<sequence>MTEMESLERKFDDLSRHIPEYESDVWGAINSLEQASFGAIEKGKEKLKVAISRLNKIDELISSALTMHPLSEKANARLQQCLVSVRPRLNLYIEQLRGLIENPPTDPKYPIIDDIEIFERMESKKSEDPNDEIKIEDDKDDGQDNNNNNENNDNINISDDTINNNDNTIHEDNLNEGGTSIESHTTQENEFNIENEASPK</sequence>
<name>A0ABR2JZB1_9EUKA</name>
<dbReference type="EMBL" id="JAPFFF010000008">
    <property type="protein sequence ID" value="KAK8884201.1"/>
    <property type="molecule type" value="Genomic_DNA"/>
</dbReference>
<comment type="caution">
    <text evidence="2">The sequence shown here is derived from an EMBL/GenBank/DDBJ whole genome shotgun (WGS) entry which is preliminary data.</text>
</comment>
<evidence type="ECO:0000313" key="2">
    <source>
        <dbReference type="EMBL" id="KAK8884201.1"/>
    </source>
</evidence>
<organism evidence="2 3">
    <name type="scientific">Tritrichomonas musculus</name>
    <dbReference type="NCBI Taxonomy" id="1915356"/>
    <lineage>
        <taxon>Eukaryota</taxon>
        <taxon>Metamonada</taxon>
        <taxon>Parabasalia</taxon>
        <taxon>Tritrichomonadida</taxon>
        <taxon>Tritrichomonadidae</taxon>
        <taxon>Tritrichomonas</taxon>
    </lineage>
</organism>
<feature type="compositionally biased region" description="Low complexity" evidence="1">
    <location>
        <begin position="144"/>
        <end position="167"/>
    </location>
</feature>
<reference evidence="2 3" key="1">
    <citation type="submission" date="2024-04" db="EMBL/GenBank/DDBJ databases">
        <title>Tritrichomonas musculus Genome.</title>
        <authorList>
            <person name="Alves-Ferreira E."/>
            <person name="Grigg M."/>
            <person name="Lorenzi H."/>
            <person name="Galac M."/>
        </authorList>
    </citation>
    <scope>NUCLEOTIDE SEQUENCE [LARGE SCALE GENOMIC DNA]</scope>
    <source>
        <strain evidence="2 3">EAF2021</strain>
    </source>
</reference>
<feature type="region of interest" description="Disordered" evidence="1">
    <location>
        <begin position="121"/>
        <end position="200"/>
    </location>
</feature>
<keyword evidence="3" id="KW-1185">Reference proteome</keyword>
<accession>A0ABR2JZB1</accession>
<evidence type="ECO:0000313" key="3">
    <source>
        <dbReference type="Proteomes" id="UP001470230"/>
    </source>
</evidence>